<organism evidence="1 2">
    <name type="scientific">Hoylesella marshii DSM 16973 = JCM 13450</name>
    <dbReference type="NCBI Taxonomy" id="862515"/>
    <lineage>
        <taxon>Bacteria</taxon>
        <taxon>Pseudomonadati</taxon>
        <taxon>Bacteroidota</taxon>
        <taxon>Bacteroidia</taxon>
        <taxon>Bacteroidales</taxon>
        <taxon>Prevotellaceae</taxon>
        <taxon>Hoylesella</taxon>
    </lineage>
</organism>
<reference evidence="1" key="1">
    <citation type="submission" date="2010-07" db="EMBL/GenBank/DDBJ databases">
        <authorList>
            <person name="Muzny D."/>
            <person name="Qin X."/>
            <person name="Deng J."/>
            <person name="Jiang H."/>
            <person name="Liu Y."/>
            <person name="Qu J."/>
            <person name="Song X.-Z."/>
            <person name="Zhang L."/>
            <person name="Thornton R."/>
            <person name="Coyle M."/>
            <person name="Francisco L."/>
            <person name="Jackson L."/>
            <person name="Javaid M."/>
            <person name="Korchina V."/>
            <person name="Kovar C."/>
            <person name="Mata R."/>
            <person name="Mathew T."/>
            <person name="Ngo R."/>
            <person name="Nguyen L."/>
            <person name="Nguyen N."/>
            <person name="Okwuonu G."/>
            <person name="Ongeri F."/>
            <person name="Pham C."/>
            <person name="Simmons D."/>
            <person name="Wilczek-Boney K."/>
            <person name="Hale W."/>
            <person name="Jakkamsetti A."/>
            <person name="Pham P."/>
            <person name="Ruth R."/>
            <person name="San Lucas F."/>
            <person name="Warren J."/>
            <person name="Zhang J."/>
            <person name="Zhao Z."/>
            <person name="Zhou C."/>
            <person name="Zhu D."/>
            <person name="Lee S."/>
            <person name="Bess C."/>
            <person name="Blankenburg K."/>
            <person name="Forbes L."/>
            <person name="Fu Q."/>
            <person name="Gubbala S."/>
            <person name="Hirani K."/>
            <person name="Jayaseelan J.C."/>
            <person name="Lara F."/>
            <person name="Munidasa M."/>
            <person name="Palculict T."/>
            <person name="Patil S."/>
            <person name="Pu L.-L."/>
            <person name="Saada N."/>
            <person name="Tang L."/>
            <person name="Weissenberger G."/>
            <person name="Zhu Y."/>
            <person name="Hemphill L."/>
            <person name="Shang Y."/>
            <person name="Youmans B."/>
            <person name="Ayvaz T."/>
            <person name="Ross M."/>
            <person name="Santibanez J."/>
            <person name="Aqrawi P."/>
            <person name="Gross S."/>
            <person name="Joshi V."/>
            <person name="Fowler G."/>
            <person name="Nazareth L."/>
            <person name="Reid J."/>
            <person name="Worley K."/>
            <person name="Petrosino J."/>
            <person name="Highlander S."/>
            <person name="Gibbs R."/>
        </authorList>
    </citation>
    <scope>NUCLEOTIDE SEQUENCE [LARGE SCALE GENOMIC DNA]</scope>
    <source>
        <strain evidence="1">DSM 16973</strain>
    </source>
</reference>
<comment type="caution">
    <text evidence="1">The sequence shown here is derived from an EMBL/GenBank/DDBJ whole genome shotgun (WGS) entry which is preliminary data.</text>
</comment>
<dbReference type="Proteomes" id="UP000004394">
    <property type="component" value="Unassembled WGS sequence"/>
</dbReference>
<protein>
    <submittedName>
        <fullName evidence="1">Uncharacterized protein</fullName>
    </submittedName>
</protein>
<dbReference type="STRING" id="862515.HMPREF0658_1094"/>
<dbReference type="HOGENOM" id="CLU_3237683_0_0_10"/>
<accession>E0NSE3</accession>
<sequence>MAYRIRENIEKNCELSAKIVYLQAFIHNEDSLYEETNNTHTIT</sequence>
<keyword evidence="2" id="KW-1185">Reference proteome</keyword>
<evidence type="ECO:0000313" key="1">
    <source>
        <dbReference type="EMBL" id="EFM01895.1"/>
    </source>
</evidence>
<dbReference type="AlphaFoldDB" id="E0NSE3"/>
<dbReference type="BioCyc" id="PMAR862515-HMP:GMOO-1111-MONOMER"/>
<name>E0NSE3_9BACT</name>
<evidence type="ECO:0000313" key="2">
    <source>
        <dbReference type="Proteomes" id="UP000004394"/>
    </source>
</evidence>
<proteinExistence type="predicted"/>
<dbReference type="EMBL" id="AEEI01000036">
    <property type="protein sequence ID" value="EFM01895.1"/>
    <property type="molecule type" value="Genomic_DNA"/>
</dbReference>
<gene>
    <name evidence="1" type="ORF">HMPREF0658_1094</name>
</gene>